<evidence type="ECO:0000313" key="2">
    <source>
        <dbReference type="Proteomes" id="UP001251528"/>
    </source>
</evidence>
<keyword evidence="2" id="KW-1185">Reference proteome</keyword>
<dbReference type="Proteomes" id="UP001251528">
    <property type="component" value="Unassembled WGS sequence"/>
</dbReference>
<comment type="caution">
    <text evidence="1">The sequence shown here is derived from an EMBL/GenBank/DDBJ whole genome shotgun (WGS) entry which is preliminary data.</text>
</comment>
<name>A0AAJ0CGE9_9HYPO</name>
<evidence type="ECO:0000313" key="1">
    <source>
        <dbReference type="EMBL" id="KAK2591169.1"/>
    </source>
</evidence>
<gene>
    <name evidence="1" type="ORF">QQS21_011145</name>
</gene>
<sequence length="263" mass="29993">MSSILTTYGTNYGNDASTRTSSFGDYNAGMMMNHLPPRTEAEQAAYNTQEFTQRHYAVMEMMPPLLPSGYFTSDTSCYRQNTGMGQLNTMFELKQPSGVNPEILGSRHADVGATASMWSNYRRQLGTVFRDVADGQLERASGTMLELSQWLLTRVVELGLHQDNPSLHEVRLSLWDDFNHGWLALAFQQKELMTSRRNISNPRRLMTKAKIEELGDELVRLCDRLERHGLVDYQYGVWEEQIEAALEECLDVFEDIESRASND</sequence>
<protein>
    <submittedName>
        <fullName evidence="1">Uncharacterized protein</fullName>
    </submittedName>
</protein>
<dbReference type="AlphaFoldDB" id="A0AAJ0CGE9"/>
<organism evidence="1 2">
    <name type="scientific">Conoideocrella luteorostrata</name>
    <dbReference type="NCBI Taxonomy" id="1105319"/>
    <lineage>
        <taxon>Eukaryota</taxon>
        <taxon>Fungi</taxon>
        <taxon>Dikarya</taxon>
        <taxon>Ascomycota</taxon>
        <taxon>Pezizomycotina</taxon>
        <taxon>Sordariomycetes</taxon>
        <taxon>Hypocreomycetidae</taxon>
        <taxon>Hypocreales</taxon>
        <taxon>Clavicipitaceae</taxon>
        <taxon>Conoideocrella</taxon>
    </lineage>
</organism>
<dbReference type="EMBL" id="JASWJB010000358">
    <property type="protein sequence ID" value="KAK2591169.1"/>
    <property type="molecule type" value="Genomic_DNA"/>
</dbReference>
<accession>A0AAJ0CGE9</accession>
<proteinExistence type="predicted"/>
<reference evidence="1" key="1">
    <citation type="submission" date="2023-06" db="EMBL/GenBank/DDBJ databases">
        <title>Conoideocrella luteorostrata (Hypocreales: Clavicipitaceae), a potential biocontrol fungus for elongate hemlock scale in United States Christmas tree production areas.</title>
        <authorList>
            <person name="Barrett H."/>
            <person name="Lovett B."/>
            <person name="Macias A.M."/>
            <person name="Stajich J.E."/>
            <person name="Kasson M.T."/>
        </authorList>
    </citation>
    <scope>NUCLEOTIDE SEQUENCE</scope>
    <source>
        <strain evidence="1">ARSEF 14590</strain>
    </source>
</reference>